<dbReference type="EMBL" id="GEBQ01001406">
    <property type="protein sequence ID" value="JAT38571.1"/>
    <property type="molecule type" value="Transcribed_RNA"/>
</dbReference>
<dbReference type="GO" id="GO:0022857">
    <property type="term" value="F:transmembrane transporter activity"/>
    <property type="evidence" value="ECO:0007669"/>
    <property type="project" value="InterPro"/>
</dbReference>
<keyword evidence="2 5" id="KW-0812">Transmembrane</keyword>
<feature type="transmembrane region" description="Helical" evidence="5">
    <location>
        <begin position="361"/>
        <end position="386"/>
    </location>
</feature>
<dbReference type="PANTHER" id="PTHR24002">
    <property type="entry name" value="SOLUTE CARRIER FAMILY 22 MEMBER 18"/>
    <property type="match status" value="1"/>
</dbReference>
<keyword evidence="4 5" id="KW-0472">Membrane</keyword>
<dbReference type="AlphaFoldDB" id="A0A1B6MRL5"/>
<dbReference type="InterPro" id="IPR001958">
    <property type="entry name" value="Tet-R_TetA/multi-R_MdtG-like"/>
</dbReference>
<feature type="transmembrane region" description="Helical" evidence="5">
    <location>
        <begin position="61"/>
        <end position="79"/>
    </location>
</feature>
<dbReference type="InterPro" id="IPR011701">
    <property type="entry name" value="MFS"/>
</dbReference>
<evidence type="ECO:0000256" key="2">
    <source>
        <dbReference type="ARBA" id="ARBA00022692"/>
    </source>
</evidence>
<evidence type="ECO:0000256" key="3">
    <source>
        <dbReference type="ARBA" id="ARBA00022989"/>
    </source>
</evidence>
<feature type="transmembrane region" description="Helical" evidence="5">
    <location>
        <begin position="91"/>
        <end position="114"/>
    </location>
</feature>
<dbReference type="InterPro" id="IPR036259">
    <property type="entry name" value="MFS_trans_sf"/>
</dbReference>
<feature type="transmembrane region" description="Helical" evidence="5">
    <location>
        <begin position="269"/>
        <end position="292"/>
    </location>
</feature>
<accession>A0A1B6MRL5</accession>
<dbReference type="GO" id="GO:0016020">
    <property type="term" value="C:membrane"/>
    <property type="evidence" value="ECO:0007669"/>
    <property type="project" value="UniProtKB-SubCell"/>
</dbReference>
<evidence type="ECO:0000256" key="1">
    <source>
        <dbReference type="ARBA" id="ARBA00004141"/>
    </source>
</evidence>
<gene>
    <name evidence="7" type="ORF">g.20467</name>
</gene>
<dbReference type="SUPFAM" id="SSF103473">
    <property type="entry name" value="MFS general substrate transporter"/>
    <property type="match status" value="1"/>
</dbReference>
<name>A0A1B6MRL5_9HEMI</name>
<evidence type="ECO:0000256" key="5">
    <source>
        <dbReference type="SAM" id="Phobius"/>
    </source>
</evidence>
<dbReference type="PRINTS" id="PR01035">
    <property type="entry name" value="TCRTETA"/>
</dbReference>
<feature type="transmembrane region" description="Helical" evidence="5">
    <location>
        <begin position="183"/>
        <end position="206"/>
    </location>
</feature>
<dbReference type="CDD" id="cd17390">
    <property type="entry name" value="MFS_MFSD9"/>
    <property type="match status" value="1"/>
</dbReference>
<dbReference type="Pfam" id="PF07690">
    <property type="entry name" value="MFS_1"/>
    <property type="match status" value="1"/>
</dbReference>
<feature type="domain" description="Major facilitator superfamily (MFS) profile" evidence="6">
    <location>
        <begin position="60"/>
        <end position="451"/>
    </location>
</feature>
<evidence type="ECO:0000256" key="4">
    <source>
        <dbReference type="ARBA" id="ARBA00023136"/>
    </source>
</evidence>
<evidence type="ECO:0000313" key="7">
    <source>
        <dbReference type="EMBL" id="JAT38571.1"/>
    </source>
</evidence>
<sequence>GEGREERSRSDGEISSLRFPCVFCNGNHTGLLFFNITINGKIVPEIQKLQPKMIKELKQPWSWVFVVSFLDFFGVSMILPVMSTHLRGLGISYVDIGLLSSMSGTTQLIFGPIIGSWSDIQGRHTVLLLTTIVCSAVYGLMGVVSSFYLYLILNCVLGAVQHTMMLCQAYIADIVPADKQSTVNGLTNAFMSFSFMIGPIIGGHVMEIDNGFQYLTAVVCIMLMFSATTIFLFGNEGKISKRNQTEKVGIYSKIFKIFKDLLFIDWKRYWVFFSLKFLFALSGMLFFQNMGIILIESFDLTPRYMGYTISFYGFVSLISNLNAGRIKNLAIFPKNNYESLTYMFCIIAVTFYWLYSVDNCILFLAGLVPLAASNALAEILMTEVLVGQTDAGSRGSMMGVSTSVGAIVQILAPFLSGLIASQGGVSSALKVSSIISATAGLITLRSSRQPHVKSQ</sequence>
<dbReference type="PROSITE" id="PS50850">
    <property type="entry name" value="MFS"/>
    <property type="match status" value="1"/>
</dbReference>
<dbReference type="PANTHER" id="PTHR24002:SF3">
    <property type="entry name" value="SOLUTE CARRIER FAMILY 22 MEMBER 18"/>
    <property type="match status" value="1"/>
</dbReference>
<feature type="transmembrane region" description="Helical" evidence="5">
    <location>
        <begin position="304"/>
        <end position="323"/>
    </location>
</feature>
<reference evidence="7" key="1">
    <citation type="submission" date="2015-11" db="EMBL/GenBank/DDBJ databases">
        <title>De novo transcriptome assembly of four potential Pierce s Disease insect vectors from Arizona vineyards.</title>
        <authorList>
            <person name="Tassone E.E."/>
        </authorList>
    </citation>
    <scope>NUCLEOTIDE SEQUENCE</scope>
</reference>
<feature type="non-terminal residue" evidence="7">
    <location>
        <position position="1"/>
    </location>
</feature>
<feature type="transmembrane region" description="Helical" evidence="5">
    <location>
        <begin position="398"/>
        <end position="419"/>
    </location>
</feature>
<feature type="transmembrane region" description="Helical" evidence="5">
    <location>
        <begin position="335"/>
        <end position="355"/>
    </location>
</feature>
<protein>
    <recommendedName>
        <fullName evidence="6">Major facilitator superfamily (MFS) profile domain-containing protein</fullName>
    </recommendedName>
</protein>
<feature type="transmembrane region" description="Helical" evidence="5">
    <location>
        <begin position="126"/>
        <end position="144"/>
    </location>
</feature>
<evidence type="ECO:0000259" key="6">
    <source>
        <dbReference type="PROSITE" id="PS50850"/>
    </source>
</evidence>
<feature type="transmembrane region" description="Helical" evidence="5">
    <location>
        <begin position="150"/>
        <end position="171"/>
    </location>
</feature>
<dbReference type="GO" id="GO:0005635">
    <property type="term" value="C:nuclear envelope"/>
    <property type="evidence" value="ECO:0007669"/>
    <property type="project" value="TreeGrafter"/>
</dbReference>
<dbReference type="Gene3D" id="1.20.1250.20">
    <property type="entry name" value="MFS general substrate transporter like domains"/>
    <property type="match status" value="1"/>
</dbReference>
<organism evidence="7">
    <name type="scientific">Graphocephala atropunctata</name>
    <dbReference type="NCBI Taxonomy" id="36148"/>
    <lineage>
        <taxon>Eukaryota</taxon>
        <taxon>Metazoa</taxon>
        <taxon>Ecdysozoa</taxon>
        <taxon>Arthropoda</taxon>
        <taxon>Hexapoda</taxon>
        <taxon>Insecta</taxon>
        <taxon>Pterygota</taxon>
        <taxon>Neoptera</taxon>
        <taxon>Paraneoptera</taxon>
        <taxon>Hemiptera</taxon>
        <taxon>Auchenorrhyncha</taxon>
        <taxon>Membracoidea</taxon>
        <taxon>Cicadellidae</taxon>
        <taxon>Cicadellinae</taxon>
        <taxon>Cicadellini</taxon>
        <taxon>Graphocephala</taxon>
    </lineage>
</organism>
<dbReference type="InterPro" id="IPR020846">
    <property type="entry name" value="MFS_dom"/>
</dbReference>
<keyword evidence="3 5" id="KW-1133">Transmembrane helix</keyword>
<proteinExistence type="predicted"/>
<comment type="subcellular location">
    <subcellularLocation>
        <location evidence="1">Membrane</location>
        <topology evidence="1">Multi-pass membrane protein</topology>
    </subcellularLocation>
</comment>
<feature type="transmembrane region" description="Helical" evidence="5">
    <location>
        <begin position="212"/>
        <end position="233"/>
    </location>
</feature>